<dbReference type="GeneID" id="106810606"/>
<dbReference type="PANTHER" id="PTHR28654">
    <property type="entry name" value="AXIN INTERACTOR, DORSALIZATION-ASSOCIATED PROTEIN"/>
    <property type="match status" value="1"/>
</dbReference>
<dbReference type="Pfam" id="PF14186">
    <property type="entry name" value="Aida_C2"/>
    <property type="match status" value="1"/>
</dbReference>
<keyword evidence="2" id="KW-0217">Developmental protein</keyword>
<dbReference type="Gene3D" id="2.60.40.150">
    <property type="entry name" value="C2 domain"/>
    <property type="match status" value="1"/>
</dbReference>
<dbReference type="PROSITE" id="PS51911">
    <property type="entry name" value="C2_AIDA"/>
    <property type="match status" value="1"/>
</dbReference>
<evidence type="ECO:0000313" key="5">
    <source>
        <dbReference type="RefSeq" id="XP_014669498.1"/>
    </source>
</evidence>
<protein>
    <submittedName>
        <fullName evidence="5">Axin interactor, dorsalization-associated protein B-like isoform X1</fullName>
    </submittedName>
</protein>
<keyword evidence="4" id="KW-1185">Reference proteome</keyword>
<comment type="similarity">
    <text evidence="1">Belongs to the AIDA family.</text>
</comment>
<accession>A0ABM1EBC7</accession>
<dbReference type="InterPro" id="IPR023421">
    <property type="entry name" value="AIDA_N"/>
</dbReference>
<sequence>MAESDNDISRHAQEWTTILHKGVEHDNWGQPVEAMLYYKQLAEDINVQVARPGYLAVCRHEEKNILSDILAQLELRCMELEDPSSHYGTQTGSIVKLQQAAFAELTLSSTGEYSPEGAGIPLMSSEIPTEELKSQGVEETVGDEGHLDEEGEFVDREQLRKLQGTLLPRIALRAGKTVLSIYVEKIGIKNASELIDPYLTVSVRDKLGVAMTPIQDTPVALSKDETFAYFHVTVEVQRCVEYLPAGFVIFFELKHFKPKKQRKSVKCFSFLESDEIKQGPVVIELYRKPTNYRRSNLKLLTTKPLYLNLNLSLHHSPAN</sequence>
<dbReference type="InterPro" id="IPR035892">
    <property type="entry name" value="C2_domain_sf"/>
</dbReference>
<name>A0ABM1EBC7_PRICU</name>
<feature type="domain" description="C2 Aida-type" evidence="3">
    <location>
        <begin position="167"/>
        <end position="314"/>
    </location>
</feature>
<dbReference type="InterPro" id="IPR036818">
    <property type="entry name" value="AIDA_N_sf"/>
</dbReference>
<evidence type="ECO:0000313" key="4">
    <source>
        <dbReference type="Proteomes" id="UP000695022"/>
    </source>
</evidence>
<dbReference type="Proteomes" id="UP000695022">
    <property type="component" value="Unplaced"/>
</dbReference>
<dbReference type="Gene3D" id="1.20.120.360">
    <property type="entry name" value="Axin interactor, dorsalization-associated protein, N-terminal domain"/>
    <property type="match status" value="1"/>
</dbReference>
<evidence type="ECO:0000256" key="1">
    <source>
        <dbReference type="ARBA" id="ARBA00007205"/>
    </source>
</evidence>
<dbReference type="InterPro" id="IPR025939">
    <property type="entry name" value="Aida_C"/>
</dbReference>
<dbReference type="RefSeq" id="XP_014669498.1">
    <property type="nucleotide sequence ID" value="XM_014814012.1"/>
</dbReference>
<dbReference type="PANTHER" id="PTHR28654:SF1">
    <property type="entry name" value="AXIN INTERACTOR, DORSALIZATION-ASSOCIATED PROTEIN"/>
    <property type="match status" value="1"/>
</dbReference>
<dbReference type="Pfam" id="PF08910">
    <property type="entry name" value="Aida_N"/>
    <property type="match status" value="1"/>
</dbReference>
<gene>
    <name evidence="5" type="primary">LOC106810606</name>
</gene>
<dbReference type="SUPFAM" id="SSF109779">
    <property type="entry name" value="Domain from hypothetical 2610208m17rik protein"/>
    <property type="match status" value="1"/>
</dbReference>
<reference evidence="5" key="1">
    <citation type="submission" date="2025-08" db="UniProtKB">
        <authorList>
            <consortium name="RefSeq"/>
        </authorList>
    </citation>
    <scope>IDENTIFICATION</scope>
</reference>
<evidence type="ECO:0000259" key="3">
    <source>
        <dbReference type="PROSITE" id="PS51911"/>
    </source>
</evidence>
<organism evidence="4 5">
    <name type="scientific">Priapulus caudatus</name>
    <name type="common">Priapulid worm</name>
    <dbReference type="NCBI Taxonomy" id="37621"/>
    <lineage>
        <taxon>Eukaryota</taxon>
        <taxon>Metazoa</taxon>
        <taxon>Ecdysozoa</taxon>
        <taxon>Scalidophora</taxon>
        <taxon>Priapulida</taxon>
        <taxon>Priapulimorpha</taxon>
        <taxon>Priapulimorphida</taxon>
        <taxon>Priapulidae</taxon>
        <taxon>Priapulus</taxon>
    </lineage>
</organism>
<evidence type="ECO:0000256" key="2">
    <source>
        <dbReference type="ARBA" id="ARBA00022473"/>
    </source>
</evidence>
<proteinExistence type="inferred from homology"/>